<evidence type="ECO:0000259" key="1">
    <source>
        <dbReference type="Pfam" id="PF01494"/>
    </source>
</evidence>
<dbReference type="InterPro" id="IPR002938">
    <property type="entry name" value="FAD-bd"/>
</dbReference>
<dbReference type="InterPro" id="IPR050407">
    <property type="entry name" value="Geranylgeranyl_reductase"/>
</dbReference>
<dbReference type="Proteomes" id="UP000734218">
    <property type="component" value="Unassembled WGS sequence"/>
</dbReference>
<dbReference type="PANTHER" id="PTHR42685:SF22">
    <property type="entry name" value="CONDITIONED MEDIUM FACTOR RECEPTOR 1"/>
    <property type="match status" value="1"/>
</dbReference>
<dbReference type="Pfam" id="PF01494">
    <property type="entry name" value="FAD_binding_3"/>
    <property type="match status" value="1"/>
</dbReference>
<accession>A0ABX0XNS9</accession>
<sequence>MRRTAALIVGGGPAGSAAAITLARAGHRPLLVERSREPADALCGGFLSWRSVERLATLGIDPPGHRVTRLRIVAGRHRAEADLPAPAIGISRRWLDAALLDRAAVSGAGVERGIHVREVADGAVRLGNGATLSAEALFLAVGKHDVRGAPRGRTGADPTLGLRVRAEATPGLSGVIELHLFRGGYAGIVLQEDGRANICLAIAKSRLTEASGDPRRLLMRLAAESPAFADRLQGSEGVPIDAIAGVPYGWRANAALPGCFRIGDQAAVIPSLAGEGMGIALMSGMSAARAFDRDGVAAAPPWQRATARRVRAPMAVAGVIRHLGEGRLRTLAPALAAGVPGLVSLVARTTRVPD</sequence>
<dbReference type="InterPro" id="IPR036188">
    <property type="entry name" value="FAD/NAD-bd_sf"/>
</dbReference>
<dbReference type="RefSeq" id="WP_167955549.1">
    <property type="nucleotide sequence ID" value="NZ_JAATJE010000002.1"/>
</dbReference>
<reference evidence="2 3" key="1">
    <citation type="submission" date="2020-03" db="EMBL/GenBank/DDBJ databases">
        <title>Genomic Encyclopedia of Type Strains, Phase IV (KMG-IV): sequencing the most valuable type-strain genomes for metagenomic binning, comparative biology and taxonomic classification.</title>
        <authorList>
            <person name="Goeker M."/>
        </authorList>
    </citation>
    <scope>NUCLEOTIDE SEQUENCE [LARGE SCALE GENOMIC DNA]</scope>
    <source>
        <strain evidence="2 3">DSM 27651</strain>
    </source>
</reference>
<dbReference type="SUPFAM" id="SSF51905">
    <property type="entry name" value="FAD/NAD(P)-binding domain"/>
    <property type="match status" value="1"/>
</dbReference>
<comment type="caution">
    <text evidence="2">The sequence shown here is derived from an EMBL/GenBank/DDBJ whole genome shotgun (WGS) entry which is preliminary data.</text>
</comment>
<dbReference type="Gene3D" id="3.50.50.60">
    <property type="entry name" value="FAD/NAD(P)-binding domain"/>
    <property type="match status" value="1"/>
</dbReference>
<organism evidence="2 3">
    <name type="scientific">Sphingomonas jejuensis</name>
    <dbReference type="NCBI Taxonomy" id="904715"/>
    <lineage>
        <taxon>Bacteria</taxon>
        <taxon>Pseudomonadati</taxon>
        <taxon>Pseudomonadota</taxon>
        <taxon>Alphaproteobacteria</taxon>
        <taxon>Sphingomonadales</taxon>
        <taxon>Sphingomonadaceae</taxon>
        <taxon>Sphingomonas</taxon>
    </lineage>
</organism>
<dbReference type="PANTHER" id="PTHR42685">
    <property type="entry name" value="GERANYLGERANYL DIPHOSPHATE REDUCTASE"/>
    <property type="match status" value="1"/>
</dbReference>
<dbReference type="EMBL" id="JAATJE010000002">
    <property type="protein sequence ID" value="NJC35036.1"/>
    <property type="molecule type" value="Genomic_DNA"/>
</dbReference>
<protein>
    <submittedName>
        <fullName evidence="2">Flavin-dependent dehydrogenase</fullName>
    </submittedName>
</protein>
<dbReference type="PRINTS" id="PR00368">
    <property type="entry name" value="FADPNR"/>
</dbReference>
<evidence type="ECO:0000313" key="3">
    <source>
        <dbReference type="Proteomes" id="UP000734218"/>
    </source>
</evidence>
<gene>
    <name evidence="2" type="ORF">GGR88_002550</name>
</gene>
<proteinExistence type="predicted"/>
<evidence type="ECO:0000313" key="2">
    <source>
        <dbReference type="EMBL" id="NJC35036.1"/>
    </source>
</evidence>
<keyword evidence="3" id="KW-1185">Reference proteome</keyword>
<feature type="domain" description="FAD-binding" evidence="1">
    <location>
        <begin position="4"/>
        <end position="62"/>
    </location>
</feature>
<name>A0ABX0XNS9_9SPHN</name>